<organism evidence="1 2">
    <name type="scientific">Violaceomyces palustris</name>
    <dbReference type="NCBI Taxonomy" id="1673888"/>
    <lineage>
        <taxon>Eukaryota</taxon>
        <taxon>Fungi</taxon>
        <taxon>Dikarya</taxon>
        <taxon>Basidiomycota</taxon>
        <taxon>Ustilaginomycotina</taxon>
        <taxon>Ustilaginomycetes</taxon>
        <taxon>Violaceomycetales</taxon>
        <taxon>Violaceomycetaceae</taxon>
        <taxon>Violaceomyces</taxon>
    </lineage>
</organism>
<keyword evidence="2" id="KW-1185">Reference proteome</keyword>
<dbReference type="Proteomes" id="UP000245626">
    <property type="component" value="Unassembled WGS sequence"/>
</dbReference>
<proteinExistence type="predicted"/>
<gene>
    <name evidence="1" type="ORF">IE53DRAFT_320253</name>
</gene>
<protein>
    <submittedName>
        <fullName evidence="1">P-loop containing nucleoside triphosphate hydrolase protein</fullName>
    </submittedName>
</protein>
<sequence length="175" mass="19022">NALHIYAGRHPLLELCTDNFVGCSRNKATAQSNNEERTINSIGLITGANSSGKSAIIQQTALITIMAQCGSFVSADSAVIGVCDKVLTRMHQKESLSCKQSSFMTELMQLKRSIKYSTQRTLLLLDEVGSGTDTNDGAGLFAASIKYFLRRGLSCPKVLAASHFNGEETYYFKPD</sequence>
<feature type="non-terminal residue" evidence="1">
    <location>
        <position position="1"/>
    </location>
</feature>
<accession>A0ACD0NQA0</accession>
<reference evidence="1 2" key="1">
    <citation type="journal article" date="2018" name="Mol. Biol. Evol.">
        <title>Broad Genomic Sampling Reveals a Smut Pathogenic Ancestry of the Fungal Clade Ustilaginomycotina.</title>
        <authorList>
            <person name="Kijpornyongpan T."/>
            <person name="Mondo S.J."/>
            <person name="Barry K."/>
            <person name="Sandor L."/>
            <person name="Lee J."/>
            <person name="Lipzen A."/>
            <person name="Pangilinan J."/>
            <person name="LaButti K."/>
            <person name="Hainaut M."/>
            <person name="Henrissat B."/>
            <person name="Grigoriev I.V."/>
            <person name="Spatafora J.W."/>
            <person name="Aime M.C."/>
        </authorList>
    </citation>
    <scope>NUCLEOTIDE SEQUENCE [LARGE SCALE GENOMIC DNA]</scope>
    <source>
        <strain evidence="1 2">SA 807</strain>
    </source>
</reference>
<keyword evidence="1" id="KW-0378">Hydrolase</keyword>
<evidence type="ECO:0000313" key="2">
    <source>
        <dbReference type="Proteomes" id="UP000245626"/>
    </source>
</evidence>
<evidence type="ECO:0000313" key="1">
    <source>
        <dbReference type="EMBL" id="PWN47974.1"/>
    </source>
</evidence>
<dbReference type="EMBL" id="KZ820294">
    <property type="protein sequence ID" value="PWN47974.1"/>
    <property type="molecule type" value="Genomic_DNA"/>
</dbReference>
<name>A0ACD0NQA0_9BASI</name>